<evidence type="ECO:0000256" key="3">
    <source>
        <dbReference type="ARBA" id="ARBA00022729"/>
    </source>
</evidence>
<dbReference type="InterPro" id="IPR011990">
    <property type="entry name" value="TPR-like_helical_dom_sf"/>
</dbReference>
<evidence type="ECO:0000259" key="6">
    <source>
        <dbReference type="Pfam" id="PF07980"/>
    </source>
</evidence>
<keyword evidence="5" id="KW-0998">Cell outer membrane</keyword>
<evidence type="ECO:0000256" key="1">
    <source>
        <dbReference type="ARBA" id="ARBA00004442"/>
    </source>
</evidence>
<protein>
    <submittedName>
        <fullName evidence="8">Membrane protein</fullName>
    </submittedName>
</protein>
<evidence type="ECO:0000256" key="5">
    <source>
        <dbReference type="ARBA" id="ARBA00023237"/>
    </source>
</evidence>
<dbReference type="Gene3D" id="1.25.40.900">
    <property type="match status" value="1"/>
</dbReference>
<dbReference type="EMBL" id="AP025184">
    <property type="protein sequence ID" value="BDB53737.1"/>
    <property type="molecule type" value="Genomic_DNA"/>
</dbReference>
<dbReference type="PROSITE" id="PS51257">
    <property type="entry name" value="PROKAR_LIPOPROTEIN"/>
    <property type="match status" value="1"/>
</dbReference>
<name>A0ABN6KZF3_9FLAO</name>
<keyword evidence="3" id="KW-0732">Signal</keyword>
<evidence type="ECO:0000313" key="9">
    <source>
        <dbReference type="Proteomes" id="UP001319867"/>
    </source>
</evidence>
<reference evidence="8 9" key="2">
    <citation type="journal article" date="2022" name="Microorganisms">
        <title>Complete Genome Sequences of Two Flavobacterium ammonificans Strains and a Flavobacterium ammoniigenes Strain of Ammonifying Bacterioplankton Isolated from Surface River Water.</title>
        <authorList>
            <person name="Suda W."/>
            <person name="Ogata Y."/>
            <person name="Shindo C."/>
            <person name="Watanabe K."/>
        </authorList>
    </citation>
    <scope>NUCLEOTIDE SEQUENCE [LARGE SCALE GENOMIC DNA]</scope>
    <source>
        <strain evidence="8 9">GENT5</strain>
    </source>
</reference>
<dbReference type="Gene3D" id="1.25.40.390">
    <property type="match status" value="1"/>
</dbReference>
<keyword evidence="9" id="KW-1185">Reference proteome</keyword>
<dbReference type="Gene3D" id="2.20.20.130">
    <property type="match status" value="1"/>
</dbReference>
<dbReference type="InterPro" id="IPR012944">
    <property type="entry name" value="SusD_RagB_dom"/>
</dbReference>
<comment type="similarity">
    <text evidence="2">Belongs to the SusD family.</text>
</comment>
<feature type="domain" description="RagB/SusD" evidence="6">
    <location>
        <begin position="335"/>
        <end position="455"/>
    </location>
</feature>
<gene>
    <name evidence="8" type="ORF">GENT5_00420</name>
</gene>
<organism evidence="8 9">
    <name type="scientific">Flavobacterium ammoniigenes</name>
    <dbReference type="NCBI Taxonomy" id="1751095"/>
    <lineage>
        <taxon>Bacteria</taxon>
        <taxon>Pseudomonadati</taxon>
        <taxon>Bacteroidota</taxon>
        <taxon>Flavobacteriia</taxon>
        <taxon>Flavobacteriales</taxon>
        <taxon>Flavobacteriaceae</taxon>
        <taxon>Flavobacterium</taxon>
    </lineage>
</organism>
<dbReference type="SUPFAM" id="SSF48452">
    <property type="entry name" value="TPR-like"/>
    <property type="match status" value="1"/>
</dbReference>
<dbReference type="InterPro" id="IPR033985">
    <property type="entry name" value="SusD-like_N"/>
</dbReference>
<evidence type="ECO:0000313" key="8">
    <source>
        <dbReference type="EMBL" id="BDB53737.1"/>
    </source>
</evidence>
<evidence type="ECO:0000256" key="4">
    <source>
        <dbReference type="ARBA" id="ARBA00023136"/>
    </source>
</evidence>
<proteinExistence type="inferred from homology"/>
<keyword evidence="4" id="KW-0472">Membrane</keyword>
<dbReference type="Pfam" id="PF07980">
    <property type="entry name" value="SusD_RagB"/>
    <property type="match status" value="1"/>
</dbReference>
<comment type="subcellular location">
    <subcellularLocation>
        <location evidence="1">Cell outer membrane</location>
    </subcellularLocation>
</comment>
<dbReference type="Pfam" id="PF14322">
    <property type="entry name" value="SusD-like_3"/>
    <property type="match status" value="1"/>
</dbReference>
<dbReference type="RefSeq" id="WP_229317277.1">
    <property type="nucleotide sequence ID" value="NZ_AP025184.1"/>
</dbReference>
<evidence type="ECO:0000256" key="2">
    <source>
        <dbReference type="ARBA" id="ARBA00006275"/>
    </source>
</evidence>
<dbReference type="CDD" id="cd08977">
    <property type="entry name" value="SusD"/>
    <property type="match status" value="1"/>
</dbReference>
<evidence type="ECO:0000259" key="7">
    <source>
        <dbReference type="Pfam" id="PF14322"/>
    </source>
</evidence>
<feature type="domain" description="SusD-like N-terminal" evidence="7">
    <location>
        <begin position="71"/>
        <end position="226"/>
    </location>
</feature>
<accession>A0ABN6KZF3</accession>
<reference evidence="8 9" key="1">
    <citation type="journal article" date="2022" name="Int. J. Syst. Evol. Microbiol.">
        <title>Flavobacterium ammonificans sp. nov. and Flavobacterium ammoniigenes sp. nov., ammonifying bacteria isolated from surface river water.</title>
        <authorList>
            <person name="Watanabe K."/>
            <person name="Kitamura T."/>
            <person name="Ogata Y."/>
            <person name="Shindo C."/>
            <person name="Suda W."/>
        </authorList>
    </citation>
    <scope>NUCLEOTIDE SEQUENCE [LARGE SCALE GENOMIC DNA]</scope>
    <source>
        <strain evidence="8 9">GENT5</strain>
    </source>
</reference>
<sequence>MKKIFSKILSITALSVLITSCSSDSLEPSLVQSRDFTLNPPSTVQDLNLLANGMYKRMVAVPYYGRDLIIYNEVRTDNAYSNNASGRFLNVGTGTLTASAAFPTDTWTQIYRVIANANLIINSSITGAAADDLKAQALVARALAHFDLLKLYGQHHVTGQGGLEALGVPYVKTYRDLNQLAPARNKVSEVKQFIYADLDAALPLFGSTLDYTKINKQSAYAIKSRVGIYFGDWSIAKDAAATALGLGTATIVPQSGFVSSFAADGKQVNSVFELVQLSNDNNGINGLYQIYGATNYGDVVINDTQNFQAIYETADVRKSAFMIGTIAGFQRNIGKYTKLATNTKVIRYEEIVLNYAEALLETGDAAGALTQINRITAQRGATAYTVANKANVLLERRRELAFEGFRFDDRVRNGLGTPTSPKATTAFAYGDYRMAFPIPQSEINGNAAMKQNYNY</sequence>
<dbReference type="Proteomes" id="UP001319867">
    <property type="component" value="Chromosome"/>
</dbReference>